<sequence length="135" mass="14461">MRPHLPVQSLRPPATVPTCSEAPGAAVLAPEVKRPRGPERAGSCRTTCANRAGGAGGAGRGWFLQPQRKPLATRCVAGRRPSPAQASRAFGDTVWTAQWTRSAKETMDLGRIGSEPSAHEIFTASWSLIWKCDEV</sequence>
<gene>
    <name evidence="4 5" type="primary">Sybu</name>
</gene>
<proteinExistence type="evidence at transcript level"/>
<organism evidence="2">
    <name type="scientific">Mus musculus</name>
    <name type="common">Mouse</name>
    <dbReference type="NCBI Taxonomy" id="10090"/>
    <lineage>
        <taxon>Eukaryota</taxon>
        <taxon>Metazoa</taxon>
        <taxon>Chordata</taxon>
        <taxon>Craniata</taxon>
        <taxon>Vertebrata</taxon>
        <taxon>Euteleostomi</taxon>
        <taxon>Mammalia</taxon>
        <taxon>Eutheria</taxon>
        <taxon>Euarchontoglires</taxon>
        <taxon>Glires</taxon>
        <taxon>Rodentia</taxon>
        <taxon>Myomorpha</taxon>
        <taxon>Muroidea</taxon>
        <taxon>Muridae</taxon>
        <taxon>Murinae</taxon>
        <taxon>Mus</taxon>
        <taxon>Mus</taxon>
    </lineage>
</organism>
<evidence type="ECO:0000313" key="6">
    <source>
        <dbReference type="Proteomes" id="UP000000589"/>
    </source>
</evidence>
<reference evidence="2" key="7">
    <citation type="journal article" date="2005" name="Science">
        <title>The Transcriptional Landscape of the Mammalian Genome.</title>
        <authorList>
            <consortium name="The FANTOM Consortium"/>
            <consortium name="Riken Genome Exploration Research Group and Genome Science Group (Genome Network Project Core Group)"/>
        </authorList>
    </citation>
    <scope>NUCLEOTIDE SEQUENCE</scope>
    <source>
        <strain evidence="2">C57BL/6J</strain>
        <tissue evidence="2">Cortex</tissue>
        <tissue evidence="3">Hippocampus</tissue>
    </source>
</reference>
<feature type="region of interest" description="Disordered" evidence="1">
    <location>
        <begin position="1"/>
        <end position="21"/>
    </location>
</feature>
<dbReference type="Proteomes" id="UP000000589">
    <property type="component" value="Chromosome 15"/>
</dbReference>
<reference evidence="2" key="6">
    <citation type="journal article" date="2002" name="Nature">
        <title>Analysis of the mouse transcriptome based on functional annotation of 60,770 full-length cDNAs.</title>
        <authorList>
            <consortium name="The FANTOM Consortium and the RIKEN Genome Exploration Research Group Phase I and II Team"/>
        </authorList>
    </citation>
    <scope>NUCLEOTIDE SEQUENCE</scope>
    <source>
        <strain evidence="2">C57BL/6J</strain>
        <tissue evidence="2">Cortex</tissue>
        <tissue evidence="3">Hippocampus</tissue>
    </source>
</reference>
<reference evidence="2" key="4">
    <citation type="journal article" date="2001" name="Nature">
        <title>Functional annotation of a full-length mouse cDNA collection.</title>
        <authorList>
            <consortium name="The RIKEN Genome Exploration Research Group Phase II Team and the FANTOM Consortium"/>
        </authorList>
    </citation>
    <scope>NUCLEOTIDE SEQUENCE</scope>
    <source>
        <strain evidence="2">C57BL/6J</strain>
        <tissue evidence="2">Cortex</tissue>
        <tissue evidence="3">Hippocampus</tissue>
    </source>
</reference>
<dbReference type="VEuPathDB" id="HostDB:ENSMUSG00000022340"/>
<dbReference type="Ensembl" id="ENSMUST00000228639.2">
    <property type="protein sequence ID" value="ENSMUSP00000153979.2"/>
    <property type="gene ID" value="ENSMUSG00000022340.16"/>
</dbReference>
<keyword evidence="6" id="KW-1185">Reference proteome</keyword>
<reference evidence="4" key="11">
    <citation type="submission" date="2025-05" db="UniProtKB">
        <authorList>
            <consortium name="Ensembl"/>
        </authorList>
    </citation>
    <scope>IDENTIFICATION</scope>
    <source>
        <strain evidence="4">C57BL/6J</strain>
    </source>
</reference>
<dbReference type="MGI" id="MGI:2442392">
    <property type="gene designation" value="Sybu"/>
</dbReference>
<dbReference type="AGR" id="MGI:2442392"/>
<evidence type="ECO:0000313" key="4">
    <source>
        <dbReference type="Ensembl" id="ENSMUSP00000153979.2"/>
    </source>
</evidence>
<evidence type="ECO:0000256" key="1">
    <source>
        <dbReference type="SAM" id="MobiDB-lite"/>
    </source>
</evidence>
<dbReference type="ExpressionAtlas" id="Q8BHC8">
    <property type="expression patterns" value="baseline and differential"/>
</dbReference>
<dbReference type="UCSC" id="uc007vqj.1">
    <property type="organism name" value="mouse"/>
</dbReference>
<evidence type="ECO:0000313" key="5">
    <source>
        <dbReference type="MGI" id="MGI:2442392"/>
    </source>
</evidence>
<reference evidence="4 6" key="9">
    <citation type="journal article" date="2009" name="PLoS Biol.">
        <title>Lineage-specific biology revealed by a finished genome assembly of the mouse.</title>
        <authorList>
            <consortium name="Mouse Genome Sequencing Consortium"/>
            <person name="Church D.M."/>
            <person name="Goodstadt L."/>
            <person name="Hillier L.W."/>
            <person name="Zody M.C."/>
            <person name="Goldstein S."/>
            <person name="She X."/>
            <person name="Bult C.J."/>
            <person name="Agarwala R."/>
            <person name="Cherry J.L."/>
            <person name="DiCuccio M."/>
            <person name="Hlavina W."/>
            <person name="Kapustin Y."/>
            <person name="Meric P."/>
            <person name="Maglott D."/>
            <person name="Birtle Z."/>
            <person name="Marques A.C."/>
            <person name="Graves T."/>
            <person name="Zhou S."/>
            <person name="Teague B."/>
            <person name="Potamousis K."/>
            <person name="Churas C."/>
            <person name="Place M."/>
            <person name="Herschleb J."/>
            <person name="Runnheim R."/>
            <person name="Forrest D."/>
            <person name="Amos-Landgraf J."/>
            <person name="Schwartz D.C."/>
            <person name="Cheng Z."/>
            <person name="Lindblad-Toh K."/>
            <person name="Eichler E.E."/>
            <person name="Ponting C.P."/>
        </authorList>
    </citation>
    <scope>NUCLEOTIDE SEQUENCE [LARGE SCALE GENOMIC DNA]</scope>
    <source>
        <strain evidence="4 6">C57BL/6J</strain>
    </source>
</reference>
<dbReference type="GeneTree" id="ENSGT00520000055634"/>
<reference evidence="2" key="3">
    <citation type="journal article" date="2000" name="Genome Res.">
        <title>RIKEN integrated sequence analysis (RISA) system--384-format sequencing pipeline with 384 multicapillary sequencer.</title>
        <authorList>
            <person name="Shibata K."/>
            <person name="Itoh M."/>
            <person name="Aizawa K."/>
            <person name="Nagaoka S."/>
            <person name="Sasaki N."/>
            <person name="Carninci P."/>
            <person name="Konno H."/>
            <person name="Akiyama J."/>
            <person name="Nishi K."/>
            <person name="Kitsunai T."/>
            <person name="Tashiro H."/>
            <person name="Itoh M."/>
            <person name="Sumi N."/>
            <person name="Ishii Y."/>
            <person name="Nakamura S."/>
            <person name="Hazama M."/>
            <person name="Nishine T."/>
            <person name="Harada A."/>
            <person name="Yamamoto R."/>
            <person name="Matsumoto H."/>
            <person name="Sakaguchi S."/>
            <person name="Ikegami T."/>
            <person name="Kashiwagi K."/>
            <person name="Fujiwake S."/>
            <person name="Inoue K."/>
            <person name="Togawa Y."/>
            <person name="Izawa M."/>
            <person name="Ohara E."/>
            <person name="Watahiki M."/>
            <person name="Yoneda Y."/>
            <person name="Ishikawa T."/>
            <person name="Ozawa K."/>
            <person name="Tanaka T."/>
            <person name="Matsuura S."/>
            <person name="Kawai J."/>
            <person name="Okazaki Y."/>
            <person name="Muramatsu M."/>
            <person name="Inoue Y."/>
            <person name="Kira A."/>
            <person name="Hayashizaki Y."/>
        </authorList>
    </citation>
    <scope>NUCLEOTIDE SEQUENCE</scope>
    <source>
        <strain evidence="2">C57BL/6J</strain>
        <tissue evidence="2">Cortex</tissue>
        <tissue evidence="3">Hippocampus</tissue>
    </source>
</reference>
<evidence type="ECO:0000313" key="2">
    <source>
        <dbReference type="EMBL" id="BAC31638.1"/>
    </source>
</evidence>
<reference evidence="2" key="8">
    <citation type="journal article" date="2005" name="Science">
        <title>Antisense Transcription in the Mammalian Transcriptome.</title>
        <authorList>
            <consortium name="RIKEN Genome Exploration Research Group and Genome Science Group (Genome Network Project Core Group) and the FANTOM Consortium"/>
        </authorList>
    </citation>
    <scope>NUCLEOTIDE SEQUENCE</scope>
    <source>
        <strain evidence="2">C57BL/6J</strain>
        <tissue evidence="2">Cortex</tissue>
        <tissue evidence="3">Hippocampus</tissue>
    </source>
</reference>
<reference evidence="2" key="5">
    <citation type="submission" date="2001-07" db="EMBL/GenBank/DDBJ databases">
        <authorList>
            <person name="Adachi J."/>
            <person name="Aizawa K."/>
            <person name="Akimura T."/>
            <person name="Arakawa T."/>
            <person name="Bono H."/>
            <person name="Carninci P."/>
            <person name="Fukuda S."/>
            <person name="Furuno M."/>
            <person name="Hanagaki T."/>
            <person name="Hara A."/>
            <person name="Hashizume W."/>
            <person name="Hayashida K."/>
            <person name="Hayatsu N."/>
            <person name="Hiramoto K."/>
            <person name="Hiraoka T."/>
            <person name="Hirozane T."/>
            <person name="Hori F."/>
            <person name="Imotani K."/>
            <person name="Ishii Y."/>
            <person name="Itoh M."/>
            <person name="Kagawa I."/>
            <person name="Kasukawa T."/>
            <person name="Katoh H."/>
            <person name="Kawai J."/>
            <person name="Kojima Y."/>
            <person name="Kondo S."/>
            <person name="Konno H."/>
            <person name="Kouda M."/>
            <person name="Koya S."/>
            <person name="Kurihara C."/>
            <person name="Matsuyama T."/>
            <person name="Miyazaki A."/>
            <person name="Murata M."/>
            <person name="Nakamura M."/>
            <person name="Nishi K."/>
            <person name="Nomura K."/>
            <person name="Numazaki R."/>
            <person name="Ohno M."/>
            <person name="Ohsato N."/>
            <person name="Okazaki Y."/>
            <person name="Saito R."/>
            <person name="Saitoh H."/>
            <person name="Sakai C."/>
            <person name="Sakai K."/>
            <person name="Sakazume N."/>
            <person name="Sano H."/>
            <person name="Sasaki D."/>
            <person name="Shibata K."/>
            <person name="Shinagawa A."/>
            <person name="Shiraki T."/>
            <person name="Sogabe Y."/>
            <person name="Tagami M."/>
            <person name="Tagawa A."/>
            <person name="Takahashi F."/>
            <person name="Takaku-Akahira S."/>
            <person name="Takeda Y."/>
            <person name="Tanaka T."/>
            <person name="Tomaru A."/>
            <person name="Toya T."/>
            <person name="Yasunishi A."/>
            <person name="Muramatsu M."/>
            <person name="Hayashizaki Y."/>
        </authorList>
    </citation>
    <scope>NUCLEOTIDE SEQUENCE</scope>
    <source>
        <strain evidence="2">C57BL/6J</strain>
        <tissue evidence="2">Cortex</tissue>
        <tissue evidence="3">Hippocampus</tissue>
    </source>
</reference>
<accession>Q8BHC8</accession>
<dbReference type="EMBL" id="AK049811">
    <property type="protein sequence ID" value="BAC33929.1"/>
    <property type="molecule type" value="mRNA"/>
</dbReference>
<protein>
    <submittedName>
        <fullName evidence="4">Syntabulin (syntaxin-interacting)</fullName>
    </submittedName>
</protein>
<dbReference type="EMBL" id="AK043739">
    <property type="protein sequence ID" value="BAC31638.1"/>
    <property type="molecule type" value="mRNA"/>
</dbReference>
<dbReference type="AlphaFoldDB" id="Q8BHC8"/>
<reference evidence="2" key="2">
    <citation type="journal article" date="2000" name="Genome Res.">
        <title>Normalization and subtraction of cap-trapper-selected cDNAs to prepare full-length cDNA libraries for rapid discovery of new genes.</title>
        <authorList>
            <person name="Carninci P."/>
            <person name="Shibata Y."/>
            <person name="Hayatsu N."/>
            <person name="Sugahara Y."/>
            <person name="Shibata K."/>
            <person name="Itoh M."/>
            <person name="Konno H."/>
            <person name="Okazaki Y."/>
            <person name="Muramatsu M."/>
            <person name="Hayashizaki Y."/>
        </authorList>
    </citation>
    <scope>NUCLEOTIDE SEQUENCE</scope>
    <source>
        <strain evidence="2">C57BL/6J</strain>
        <tissue evidence="2">Cortex</tissue>
        <tissue evidence="3">Hippocampus</tissue>
    </source>
</reference>
<dbReference type="Antibodypedia" id="42935">
    <property type="antibodies" value="24 antibodies from 13 providers"/>
</dbReference>
<reference evidence="4" key="10">
    <citation type="journal article" date="2011" name="PLoS Biol.">
        <title>Modernizing reference genome assemblies.</title>
        <authorList>
            <person name="Church D.M."/>
            <person name="Schneider V.A."/>
            <person name="Graves T."/>
            <person name="Auger K."/>
            <person name="Cunningham F."/>
            <person name="Bouk N."/>
            <person name="Chen H.C."/>
            <person name="Agarwala R."/>
            <person name="McLaren W.M."/>
            <person name="Ritchie G.R."/>
            <person name="Albracht D."/>
            <person name="Kremitzki M."/>
            <person name="Rock S."/>
            <person name="Kotkiewicz H."/>
            <person name="Kremitzki C."/>
            <person name="Wollam A."/>
            <person name="Trani L."/>
            <person name="Fulton L."/>
            <person name="Fulton R."/>
            <person name="Matthews L."/>
            <person name="Whitehead S."/>
            <person name="Chow W."/>
            <person name="Torrance J."/>
            <person name="Dunn M."/>
            <person name="Harden G."/>
            <person name="Threadgold G."/>
            <person name="Wood J."/>
            <person name="Collins J."/>
            <person name="Heath P."/>
            <person name="Griffiths G."/>
            <person name="Pelan S."/>
            <person name="Grafham D."/>
            <person name="Eichler E.E."/>
            <person name="Weinstock G."/>
            <person name="Mardis E.R."/>
            <person name="Wilson R.K."/>
            <person name="Howe K."/>
            <person name="Flicek P."/>
            <person name="Hubbard T."/>
        </authorList>
    </citation>
    <scope>NUCLEOTIDE SEQUENCE [LARGE SCALE GENOMIC DNA]</scope>
    <source>
        <strain evidence="4">C57BL/6J</strain>
    </source>
</reference>
<evidence type="ECO:0000313" key="3">
    <source>
        <dbReference type="EMBL" id="BAC33929.1"/>
    </source>
</evidence>
<reference evidence="2" key="1">
    <citation type="journal article" date="1999" name="Methods Enzymol.">
        <title>High-efficiency full-length cDNA cloning.</title>
        <authorList>
            <person name="Carninci P."/>
            <person name="Hayashizaki Y."/>
        </authorList>
    </citation>
    <scope>NUCLEOTIDE SEQUENCE</scope>
    <source>
        <strain evidence="2">C57BL/6J</strain>
        <tissue evidence="2">Cortex</tissue>
        <tissue evidence="3">Hippocampus</tissue>
    </source>
</reference>
<dbReference type="Bgee" id="ENSMUSG00000022340">
    <property type="expression patterns" value="Expressed in cortical plate and 172 other cell types or tissues"/>
</dbReference>
<name>Q8BHC8_MOUSE</name>